<dbReference type="GO" id="GO:0003723">
    <property type="term" value="F:RNA binding"/>
    <property type="evidence" value="ECO:0007669"/>
    <property type="project" value="UniProtKB-KW"/>
</dbReference>
<keyword evidence="5" id="KW-1185">Reference proteome</keyword>
<dbReference type="Gene3D" id="3.30.420.10">
    <property type="entry name" value="Ribonuclease H-like superfamily/Ribonuclease H"/>
    <property type="match status" value="1"/>
</dbReference>
<gene>
    <name evidence="4" type="ORF">SCP_0704930</name>
</gene>
<proteinExistence type="predicted"/>
<dbReference type="SUPFAM" id="SSF53098">
    <property type="entry name" value="Ribonuclease H-like"/>
    <property type="match status" value="1"/>
</dbReference>
<reference evidence="4 5" key="1">
    <citation type="journal article" date="2018" name="Sci. Rep.">
        <title>Genome sequence of the cauliflower mushroom Sparassis crispa (Hanabiratake) and its association with beneficial usage.</title>
        <authorList>
            <person name="Kiyama R."/>
            <person name="Furutani Y."/>
            <person name="Kawaguchi K."/>
            <person name="Nakanishi T."/>
        </authorList>
    </citation>
    <scope>NUCLEOTIDE SEQUENCE [LARGE SCALE GENOMIC DNA]</scope>
</reference>
<protein>
    <submittedName>
        <fullName evidence="4">Transposon Ty3-I Gag-Pol polyprotein</fullName>
    </submittedName>
</protein>
<dbReference type="GO" id="GO:0015074">
    <property type="term" value="P:DNA integration"/>
    <property type="evidence" value="ECO:0007669"/>
    <property type="project" value="InterPro"/>
</dbReference>
<feature type="region of interest" description="Disordered" evidence="2">
    <location>
        <begin position="1"/>
        <end position="35"/>
    </location>
</feature>
<name>A0A401GSW8_9APHY</name>
<organism evidence="4 5">
    <name type="scientific">Sparassis crispa</name>
    <dbReference type="NCBI Taxonomy" id="139825"/>
    <lineage>
        <taxon>Eukaryota</taxon>
        <taxon>Fungi</taxon>
        <taxon>Dikarya</taxon>
        <taxon>Basidiomycota</taxon>
        <taxon>Agaricomycotina</taxon>
        <taxon>Agaricomycetes</taxon>
        <taxon>Polyporales</taxon>
        <taxon>Sparassidaceae</taxon>
        <taxon>Sparassis</taxon>
    </lineage>
</organism>
<dbReference type="STRING" id="139825.A0A401GSW8"/>
<dbReference type="RefSeq" id="XP_027616219.1">
    <property type="nucleotide sequence ID" value="XM_027760418.1"/>
</dbReference>
<dbReference type="EMBL" id="BFAD01000007">
    <property type="protein sequence ID" value="GBE85306.1"/>
    <property type="molecule type" value="Genomic_DNA"/>
</dbReference>
<dbReference type="InterPro" id="IPR056924">
    <property type="entry name" value="SH3_Tf2-1"/>
</dbReference>
<dbReference type="InterPro" id="IPR001584">
    <property type="entry name" value="Integrase_cat-core"/>
</dbReference>
<feature type="compositionally biased region" description="Basic residues" evidence="2">
    <location>
        <begin position="756"/>
        <end position="770"/>
    </location>
</feature>
<dbReference type="OrthoDB" id="3227343at2759"/>
<accession>A0A401GSW8</accession>
<comment type="caution">
    <text evidence="4">The sequence shown here is derived from an EMBL/GenBank/DDBJ whole genome shotgun (WGS) entry which is preliminary data.</text>
</comment>
<dbReference type="InterPro" id="IPR012337">
    <property type="entry name" value="RNaseH-like_sf"/>
</dbReference>
<dbReference type="PROSITE" id="PS50994">
    <property type="entry name" value="INTEGRASE"/>
    <property type="match status" value="1"/>
</dbReference>
<feature type="compositionally biased region" description="Basic and acidic residues" evidence="2">
    <location>
        <begin position="725"/>
        <end position="734"/>
    </location>
</feature>
<dbReference type="GeneID" id="38782223"/>
<dbReference type="Proteomes" id="UP000287166">
    <property type="component" value="Unassembled WGS sequence"/>
</dbReference>
<feature type="region of interest" description="Disordered" evidence="2">
    <location>
        <begin position="725"/>
        <end position="819"/>
    </location>
</feature>
<dbReference type="InterPro" id="IPR036397">
    <property type="entry name" value="RNaseH_sf"/>
</dbReference>
<dbReference type="GO" id="GO:0005634">
    <property type="term" value="C:nucleus"/>
    <property type="evidence" value="ECO:0007669"/>
    <property type="project" value="UniProtKB-ARBA"/>
</dbReference>
<evidence type="ECO:0000313" key="5">
    <source>
        <dbReference type="Proteomes" id="UP000287166"/>
    </source>
</evidence>
<evidence type="ECO:0000256" key="2">
    <source>
        <dbReference type="SAM" id="MobiDB-lite"/>
    </source>
</evidence>
<dbReference type="InParanoid" id="A0A401GSW8"/>
<dbReference type="PANTHER" id="PTHR35046:SF9">
    <property type="entry name" value="RNA-DIRECTED DNA POLYMERASE"/>
    <property type="match status" value="1"/>
</dbReference>
<feature type="domain" description="Integrase catalytic" evidence="3">
    <location>
        <begin position="166"/>
        <end position="262"/>
    </location>
</feature>
<evidence type="ECO:0000259" key="3">
    <source>
        <dbReference type="PROSITE" id="PS50994"/>
    </source>
</evidence>
<sequence>MEGETANVVDVEDSPRAPTPDALEAPSTHAKADSPTDAFSRLSMDGDHFLHHISEAAEGIDLPEVLRGQYSEDSFFKIILEDPKRYKNFLVKGRLVFMRDKHLELLCIPDILVENRSVREIIIAHAHSLLAHLVRDVQKYCDTCMTCKRSKPSNQKPYGLLNPLPVPSHPWEAIGIDFVRPLPESKDRDASYDSITVIIDLLTAMVHLVPSRTTYTAKNVAELVFAEVYKHHGMPKAIVSDRDVLFTSQFWSHLHGLLGVELQRANRTVTQMLRQCISPSQKDWVSRLPAIEFAINLARSDSTGYAPFFLNTGRMPRPMIWNNAGTEEFAGVRAYAQRVKAAVMAAHDSVIAARVKQTRDNLSLPKGLARKFIPKYIGPYKILQDYGNNSYQVDLPRNLKRRGVHDVFHASLLRIHEPNDDRLFPGRLDSQIAELEDRDEEWVIDKIVGHAGAGTDAIFEAVWRSGDRSWVPYGSISHLGALQAYLEALGLDGITQLPPGTGTPPPDPQIFVGNLEFPGGRGKPINTRTRRSQHQRKQPACTPTPVRVSSTSPAPITNPLTLLYLNPALFFAEVMAPHAFLTQLENHDIILCDGYTHEHHFTVAQLRSYSEFDVLLHRGWPDIPIPGGYKMFIMLWNRDAACTYKFTDFSFLSHEVTVSGEPIDIDYLAPLPPPPPPLPPALPPALAALAPNGVFDEELIQTICVILWGQIRRNQQFVTAKRKERAAAKEEKIAKKPRVFGAPDEDKGAKMASSSKKGKTKEKGKKKHAMPRNPQSVGGSSTMGTTPDDLEKTAAQEQDGDHEKDVEQEEKGDPNAMSD</sequence>
<dbReference type="Pfam" id="PF24626">
    <property type="entry name" value="SH3_Tf2-1"/>
    <property type="match status" value="1"/>
</dbReference>
<keyword evidence="1" id="KW-0694">RNA-binding</keyword>
<feature type="compositionally biased region" description="Basic and acidic residues" evidence="2">
    <location>
        <begin position="789"/>
        <end position="813"/>
    </location>
</feature>
<dbReference type="AlphaFoldDB" id="A0A401GSW8"/>
<evidence type="ECO:0000256" key="1">
    <source>
        <dbReference type="ARBA" id="ARBA00022884"/>
    </source>
</evidence>
<feature type="compositionally biased region" description="Basic residues" evidence="2">
    <location>
        <begin position="528"/>
        <end position="537"/>
    </location>
</feature>
<dbReference type="PANTHER" id="PTHR35046">
    <property type="entry name" value="ZINC KNUCKLE (CCHC-TYPE) FAMILY PROTEIN"/>
    <property type="match status" value="1"/>
</dbReference>
<feature type="compositionally biased region" description="Polar residues" evidence="2">
    <location>
        <begin position="773"/>
        <end position="785"/>
    </location>
</feature>
<evidence type="ECO:0000313" key="4">
    <source>
        <dbReference type="EMBL" id="GBE85306.1"/>
    </source>
</evidence>
<feature type="region of interest" description="Disordered" evidence="2">
    <location>
        <begin position="527"/>
        <end position="550"/>
    </location>
</feature>